<dbReference type="Pfam" id="PF13291">
    <property type="entry name" value="ACT_4"/>
    <property type="match status" value="1"/>
</dbReference>
<keyword evidence="4" id="KW-1185">Reference proteome</keyword>
<dbReference type="CDD" id="cd04888">
    <property type="entry name" value="ACT_PheB-BS"/>
    <property type="match status" value="1"/>
</dbReference>
<accession>A0A1M6PGZ6</accession>
<proteinExistence type="inferred from homology"/>
<name>A0A1M6PGZ6_9FIRM</name>
<evidence type="ECO:0000259" key="2">
    <source>
        <dbReference type="PROSITE" id="PS51671"/>
    </source>
</evidence>
<reference evidence="3 4" key="1">
    <citation type="submission" date="2016-11" db="EMBL/GenBank/DDBJ databases">
        <authorList>
            <person name="Jaros S."/>
            <person name="Januszkiewicz K."/>
            <person name="Wedrychowicz H."/>
        </authorList>
    </citation>
    <scope>NUCLEOTIDE SEQUENCE [LARGE SCALE GENOMIC DNA]</scope>
    <source>
        <strain evidence="3 4">DSM 14214</strain>
    </source>
</reference>
<organism evidence="3 4">
    <name type="scientific">Anaerotignum lactatifermentans DSM 14214</name>
    <dbReference type="NCBI Taxonomy" id="1121323"/>
    <lineage>
        <taxon>Bacteria</taxon>
        <taxon>Bacillati</taxon>
        <taxon>Bacillota</taxon>
        <taxon>Clostridia</taxon>
        <taxon>Lachnospirales</taxon>
        <taxon>Anaerotignaceae</taxon>
        <taxon>Anaerotignum</taxon>
    </lineage>
</organism>
<feature type="domain" description="ACT" evidence="2">
    <location>
        <begin position="123"/>
        <end position="198"/>
    </location>
</feature>
<dbReference type="InterPro" id="IPR045865">
    <property type="entry name" value="ACT-like_dom_sf"/>
</dbReference>
<protein>
    <recommendedName>
        <fullName evidence="1">UPF0735 ACT domain-containing protein SAMN02745138_01095</fullName>
    </recommendedName>
</protein>
<dbReference type="Gene3D" id="3.30.70.260">
    <property type="match status" value="1"/>
</dbReference>
<evidence type="ECO:0000313" key="3">
    <source>
        <dbReference type="EMBL" id="SHK07228.1"/>
    </source>
</evidence>
<dbReference type="SUPFAM" id="SSF55021">
    <property type="entry name" value="ACT-like"/>
    <property type="match status" value="1"/>
</dbReference>
<sequence length="199" mass="22570">MAKEAKVFVQKTESGLFQKKPSHFIETVDRMCYIPCSRNKCMYQRYKRGEQTLKEDKNFFIVDKSVLPEIFLKVMEVKNLLESKKEKTVQDAVNRVGISRSAFYKYRDAVHPLYENTRGKTVTIAANLDDTPGLLSAVLNSIATEGANILTINQTIPINGIANVTITIETNEMQGEFGRLMTQLENLQGMQSIKIIGRE</sequence>
<dbReference type="AlphaFoldDB" id="A0A1M6PGZ6"/>
<comment type="similarity">
    <text evidence="1">Belongs to the UPF0735 family.</text>
</comment>
<dbReference type="PROSITE" id="PS51671">
    <property type="entry name" value="ACT"/>
    <property type="match status" value="1"/>
</dbReference>
<dbReference type="InterPro" id="IPR008310">
    <property type="entry name" value="UPF0735_ACT_dom-cont"/>
</dbReference>
<dbReference type="NCBIfam" id="NF003361">
    <property type="entry name" value="PRK04435.1"/>
    <property type="match status" value="1"/>
</dbReference>
<dbReference type="InterPro" id="IPR002912">
    <property type="entry name" value="ACT_dom"/>
</dbReference>
<evidence type="ECO:0000313" key="4">
    <source>
        <dbReference type="Proteomes" id="UP000183975"/>
    </source>
</evidence>
<gene>
    <name evidence="3" type="ORF">SAMN02745138_01095</name>
</gene>
<dbReference type="Proteomes" id="UP000183975">
    <property type="component" value="Unassembled WGS sequence"/>
</dbReference>
<evidence type="ECO:0000256" key="1">
    <source>
        <dbReference type="HAMAP-Rule" id="MF_00707"/>
    </source>
</evidence>
<dbReference type="EMBL" id="FRAH01000014">
    <property type="protein sequence ID" value="SHK07228.1"/>
    <property type="molecule type" value="Genomic_DNA"/>
</dbReference>
<dbReference type="HAMAP" id="MF_00707">
    <property type="entry name" value="UPF0735"/>
    <property type="match status" value="1"/>
</dbReference>